<dbReference type="RefSeq" id="WP_173229954.1">
    <property type="nucleotide sequence ID" value="NZ_CP053941.1"/>
</dbReference>
<reference evidence="2 3" key="1">
    <citation type="submission" date="2020-05" db="EMBL/GenBank/DDBJ databases">
        <title>Halorubrum RHB-C sp.nov., an extremely halophilic archaeon isolated from solar salt farm.</title>
        <authorList>
            <person name="Ho H."/>
            <person name="Danganan R.E."/>
            <person name="Dedeles G.R."/>
            <person name="Kim S.-G."/>
        </authorList>
    </citation>
    <scope>NUCLEOTIDE SEQUENCE [LARGE SCALE GENOMIC DNA]</scope>
    <source>
        <strain evidence="2 3">RHB-C</strain>
    </source>
</reference>
<dbReference type="AlphaFoldDB" id="A0A7D4CT45"/>
<gene>
    <name evidence="2" type="ORF">HPS36_09470</name>
</gene>
<feature type="transmembrane region" description="Helical" evidence="1">
    <location>
        <begin position="12"/>
        <end position="29"/>
    </location>
</feature>
<dbReference type="Proteomes" id="UP000505020">
    <property type="component" value="Chromosome"/>
</dbReference>
<name>A0A7D4CT45_9EURY</name>
<accession>A0A7D4CT45</accession>
<protein>
    <submittedName>
        <fullName evidence="2">Uncharacterized protein</fullName>
    </submittedName>
</protein>
<evidence type="ECO:0000256" key="1">
    <source>
        <dbReference type="SAM" id="Phobius"/>
    </source>
</evidence>
<proteinExistence type="predicted"/>
<dbReference type="KEGG" id="hsai:HPS36_09470"/>
<keyword evidence="3" id="KW-1185">Reference proteome</keyword>
<evidence type="ECO:0000313" key="2">
    <source>
        <dbReference type="EMBL" id="QKG93079.1"/>
    </source>
</evidence>
<sequence length="58" mass="6097">MDDALRRRLDAVVALLAVIAIVSVTALLLSFGRAAIAPVFTVAFVGVLAGLFVHAELY</sequence>
<evidence type="ECO:0000313" key="3">
    <source>
        <dbReference type="Proteomes" id="UP000505020"/>
    </source>
</evidence>
<keyword evidence="1" id="KW-1133">Transmembrane helix</keyword>
<keyword evidence="1" id="KW-0812">Transmembrane</keyword>
<dbReference type="GeneID" id="55595230"/>
<feature type="transmembrane region" description="Helical" evidence="1">
    <location>
        <begin position="35"/>
        <end position="55"/>
    </location>
</feature>
<organism evidence="2 3">
    <name type="scientific">Halorubrum salinarum</name>
    <dbReference type="NCBI Taxonomy" id="2739057"/>
    <lineage>
        <taxon>Archaea</taxon>
        <taxon>Methanobacteriati</taxon>
        <taxon>Methanobacteriota</taxon>
        <taxon>Stenosarchaea group</taxon>
        <taxon>Halobacteria</taxon>
        <taxon>Halobacteriales</taxon>
        <taxon>Haloferacaceae</taxon>
        <taxon>Halorubrum</taxon>
    </lineage>
</organism>
<keyword evidence="1" id="KW-0472">Membrane</keyword>
<dbReference type="EMBL" id="CP053941">
    <property type="protein sequence ID" value="QKG93079.1"/>
    <property type="molecule type" value="Genomic_DNA"/>
</dbReference>